<dbReference type="Proteomes" id="UP000655037">
    <property type="component" value="Unassembled WGS sequence"/>
</dbReference>
<organism evidence="1 2">
    <name type="scientific">Agrobacterium vitis</name>
    <name type="common">Rhizobium vitis</name>
    <dbReference type="NCBI Taxonomy" id="373"/>
    <lineage>
        <taxon>Bacteria</taxon>
        <taxon>Pseudomonadati</taxon>
        <taxon>Pseudomonadota</taxon>
        <taxon>Alphaproteobacteria</taxon>
        <taxon>Hyphomicrobiales</taxon>
        <taxon>Rhizobiaceae</taxon>
        <taxon>Rhizobium/Agrobacterium group</taxon>
        <taxon>Agrobacterium</taxon>
    </lineage>
</organism>
<name>A0AAE2UUS1_AGRVI</name>
<sequence length="81" mass="9311">MGYRAYDHERANPVTLTYTNYRGETSERTILPKNIWFGSTEWHPEPQWLLTAFDLGKQTVRDFALKDFGKPTSAMEGNADA</sequence>
<reference evidence="1" key="1">
    <citation type="submission" date="2020-11" db="EMBL/GenBank/DDBJ databases">
        <title>Agrobacterium vitis strain K377 genome.</title>
        <authorList>
            <person name="Xi H."/>
        </authorList>
    </citation>
    <scope>NUCLEOTIDE SEQUENCE</scope>
    <source>
        <strain evidence="1">K377</strain>
    </source>
</reference>
<accession>A0AAE2UUS1</accession>
<proteinExistence type="predicted"/>
<comment type="caution">
    <text evidence="1">The sequence shown here is derived from an EMBL/GenBank/DDBJ whole genome shotgun (WGS) entry which is preliminary data.</text>
</comment>
<dbReference type="AlphaFoldDB" id="A0AAE2UUS1"/>
<evidence type="ECO:0000313" key="2">
    <source>
        <dbReference type="Proteomes" id="UP000655037"/>
    </source>
</evidence>
<protein>
    <submittedName>
        <fullName evidence="1">Uncharacterized protein</fullName>
    </submittedName>
</protein>
<evidence type="ECO:0000313" key="1">
    <source>
        <dbReference type="EMBL" id="MBF2715681.1"/>
    </source>
</evidence>
<dbReference type="EMBL" id="JACXXJ020000005">
    <property type="protein sequence ID" value="MBF2715681.1"/>
    <property type="molecule type" value="Genomic_DNA"/>
</dbReference>
<gene>
    <name evidence="1" type="ORF">IEI95_015795</name>
</gene>